<dbReference type="RefSeq" id="WP_184271706.1">
    <property type="nucleotide sequence ID" value="NZ_JACHKY010000005.1"/>
</dbReference>
<comment type="caution">
    <text evidence="1">The sequence shown here is derived from an EMBL/GenBank/DDBJ whole genome shotgun (WGS) entry which is preliminary data.</text>
</comment>
<dbReference type="Proteomes" id="UP000539957">
    <property type="component" value="Unassembled WGS sequence"/>
</dbReference>
<evidence type="ECO:0000313" key="2">
    <source>
        <dbReference type="Proteomes" id="UP000539957"/>
    </source>
</evidence>
<dbReference type="EMBL" id="JACHKY010000005">
    <property type="protein sequence ID" value="MBB4799080.1"/>
    <property type="molecule type" value="Genomic_DNA"/>
</dbReference>
<name>A0A7W7ISC5_9CAUL</name>
<dbReference type="AlphaFoldDB" id="A0A7W7ISC5"/>
<reference evidence="1 2" key="1">
    <citation type="submission" date="2020-08" db="EMBL/GenBank/DDBJ databases">
        <title>Functional genomics of gut bacteria from endangered species of beetles.</title>
        <authorList>
            <person name="Carlos-Shanley C."/>
        </authorList>
    </citation>
    <scope>NUCLEOTIDE SEQUENCE [LARGE SCALE GENOMIC DNA]</scope>
    <source>
        <strain evidence="1 2">S00123</strain>
    </source>
</reference>
<sequence>MESRLNDFDGAAGAREVLSKVLDGEAPIPTMAAGAARLRGVTRRFSRGG</sequence>
<proteinExistence type="predicted"/>
<gene>
    <name evidence="1" type="ORF">HNP32_002836</name>
</gene>
<organism evidence="1 2">
    <name type="scientific">Brevundimonas bullata</name>
    <dbReference type="NCBI Taxonomy" id="13160"/>
    <lineage>
        <taxon>Bacteria</taxon>
        <taxon>Pseudomonadati</taxon>
        <taxon>Pseudomonadota</taxon>
        <taxon>Alphaproteobacteria</taxon>
        <taxon>Caulobacterales</taxon>
        <taxon>Caulobacteraceae</taxon>
        <taxon>Brevundimonas</taxon>
    </lineage>
</organism>
<protein>
    <submittedName>
        <fullName evidence="1">Uncharacterized protein</fullName>
    </submittedName>
</protein>
<accession>A0A7W7ISC5</accession>
<keyword evidence="2" id="KW-1185">Reference proteome</keyword>
<evidence type="ECO:0000313" key="1">
    <source>
        <dbReference type="EMBL" id="MBB4799080.1"/>
    </source>
</evidence>